<evidence type="ECO:0000259" key="14">
    <source>
        <dbReference type="Pfam" id="PF01817"/>
    </source>
</evidence>
<keyword evidence="11 13" id="KW-0413">Isomerase</keyword>
<dbReference type="InterPro" id="IPR008238">
    <property type="entry name" value="Chorismate_mutase_AroQ_euk"/>
</dbReference>
<feature type="domain" description="Chorismate mutase" evidence="14">
    <location>
        <begin position="160"/>
        <end position="267"/>
    </location>
</feature>
<evidence type="ECO:0000256" key="11">
    <source>
        <dbReference type="ARBA" id="ARBA00023235"/>
    </source>
</evidence>
<evidence type="ECO:0000256" key="12">
    <source>
        <dbReference type="ARBA" id="ARBA00023979"/>
    </source>
</evidence>
<evidence type="ECO:0000256" key="2">
    <source>
        <dbReference type="ARBA" id="ARBA00004817"/>
    </source>
</evidence>
<evidence type="ECO:0000256" key="3">
    <source>
        <dbReference type="ARBA" id="ARBA00011738"/>
    </source>
</evidence>
<dbReference type="PANTHER" id="PTHR21145">
    <property type="entry name" value="CHORISMATE MUTASE"/>
    <property type="match status" value="1"/>
</dbReference>
<dbReference type="EC" id="5.4.99.5" evidence="4 13"/>
<evidence type="ECO:0000256" key="1">
    <source>
        <dbReference type="ARBA" id="ARBA00004496"/>
    </source>
</evidence>
<dbReference type="GO" id="GO:0006571">
    <property type="term" value="P:tyrosine biosynthetic process"/>
    <property type="evidence" value="ECO:0007669"/>
    <property type="project" value="UniProtKB-KW"/>
</dbReference>
<evidence type="ECO:0000313" key="15">
    <source>
        <dbReference type="EMBL" id="GJN92667.1"/>
    </source>
</evidence>
<keyword evidence="8 13" id="KW-0028">Amino-acid biosynthesis</keyword>
<dbReference type="InterPro" id="IPR036263">
    <property type="entry name" value="Chorismate_II_sf"/>
</dbReference>
<dbReference type="PANTHER" id="PTHR21145:SF12">
    <property type="entry name" value="CHORISMATE MUTASE"/>
    <property type="match status" value="1"/>
</dbReference>
<keyword evidence="9 13" id="KW-0057">Aromatic amino acid biosynthesis</keyword>
<evidence type="ECO:0000256" key="4">
    <source>
        <dbReference type="ARBA" id="ARBA00012404"/>
    </source>
</evidence>
<protein>
    <recommendedName>
        <fullName evidence="5 13">Chorismate mutase</fullName>
        <ecNumber evidence="4 13">5.4.99.5</ecNumber>
    </recommendedName>
</protein>
<dbReference type="PIRSF" id="PIRSF017318">
    <property type="entry name" value="Chor_mut_AroQ_eu"/>
    <property type="match status" value="1"/>
</dbReference>
<dbReference type="AlphaFoldDB" id="A0AAV5GTH1"/>
<accession>A0AAV5GTH1</accession>
<keyword evidence="16" id="KW-1185">Reference proteome</keyword>
<organism evidence="15 16">
    <name type="scientific">Rhodotorula paludigena</name>
    <dbReference type="NCBI Taxonomy" id="86838"/>
    <lineage>
        <taxon>Eukaryota</taxon>
        <taxon>Fungi</taxon>
        <taxon>Dikarya</taxon>
        <taxon>Basidiomycota</taxon>
        <taxon>Pucciniomycotina</taxon>
        <taxon>Microbotryomycetes</taxon>
        <taxon>Sporidiobolales</taxon>
        <taxon>Sporidiobolaceae</taxon>
        <taxon>Rhodotorula</taxon>
    </lineage>
</organism>
<dbReference type="InterPro" id="IPR037039">
    <property type="entry name" value="CM_AroQ_sf_eucaryotic"/>
</dbReference>
<sequence length="290" mass="32864">MNFMTEKHDPSSSPLDLDNIRRTLTRLEDTIIFLLIERAQFAHNPRMYSKDGFADVLHRDGFSGSLLEWMLKETETMHAKMRRYESPDEYPFTPRDQLPAAILAPLNYPPLLVNPAAINVNRDIQRFYLDSIVPAITRTVTDRLGKEDDDGNYGSGCTRDIECLQAISRRIHCGMFVSESKFLSAPSSFIPHILTPNPSALEALITKPAVEAALLVRLEKKARWYGAELGPDGEPLVGDGARREKVSPEEVVRLYREYVIPLTKVVEVEYLLHRLDGLSQAEIDELARRG</sequence>
<evidence type="ECO:0000256" key="7">
    <source>
        <dbReference type="ARBA" id="ARBA00022498"/>
    </source>
</evidence>
<evidence type="ECO:0000313" key="16">
    <source>
        <dbReference type="Proteomes" id="UP001342314"/>
    </source>
</evidence>
<evidence type="ECO:0000256" key="6">
    <source>
        <dbReference type="ARBA" id="ARBA00022490"/>
    </source>
</evidence>
<evidence type="ECO:0000256" key="8">
    <source>
        <dbReference type="ARBA" id="ARBA00022605"/>
    </source>
</evidence>
<keyword evidence="7" id="KW-0827">Tyrosine biosynthesis</keyword>
<dbReference type="EMBL" id="BQKY01000012">
    <property type="protein sequence ID" value="GJN92667.1"/>
    <property type="molecule type" value="Genomic_DNA"/>
</dbReference>
<dbReference type="GO" id="GO:0046417">
    <property type="term" value="P:chorismate metabolic process"/>
    <property type="evidence" value="ECO:0007669"/>
    <property type="project" value="InterPro"/>
</dbReference>
<proteinExistence type="predicted"/>
<dbReference type="Pfam" id="PF01817">
    <property type="entry name" value="CM_2"/>
    <property type="match status" value="1"/>
</dbReference>
<evidence type="ECO:0000256" key="10">
    <source>
        <dbReference type="ARBA" id="ARBA00023222"/>
    </source>
</evidence>
<comment type="subunit">
    <text evidence="3">Homodimer.</text>
</comment>
<dbReference type="FunFam" id="1.10.590.10:FF:000002">
    <property type="entry name" value="Chorismate mutase"/>
    <property type="match status" value="1"/>
</dbReference>
<reference evidence="15 16" key="1">
    <citation type="submission" date="2021-12" db="EMBL/GenBank/DDBJ databases">
        <title>High titer production of polyol ester of fatty acids by Rhodotorula paludigena BS15 towards product separation-free biomass refinery.</title>
        <authorList>
            <person name="Mano J."/>
            <person name="Ono H."/>
            <person name="Tanaka T."/>
            <person name="Naito K."/>
            <person name="Sushida H."/>
            <person name="Ike M."/>
            <person name="Tokuyasu K."/>
            <person name="Kitaoka M."/>
        </authorList>
    </citation>
    <scope>NUCLEOTIDE SEQUENCE [LARGE SCALE GENOMIC DNA]</scope>
    <source>
        <strain evidence="15 16">BS15</strain>
    </source>
</reference>
<dbReference type="GO" id="GO:0005737">
    <property type="term" value="C:cytoplasm"/>
    <property type="evidence" value="ECO:0007669"/>
    <property type="project" value="UniProtKB-SubCell"/>
</dbReference>
<keyword evidence="10" id="KW-0584">Phenylalanine biosynthesis</keyword>
<dbReference type="Proteomes" id="UP001342314">
    <property type="component" value="Unassembled WGS sequence"/>
</dbReference>
<dbReference type="PROSITE" id="PS51169">
    <property type="entry name" value="CHORISMATE_MUT_3"/>
    <property type="match status" value="1"/>
</dbReference>
<dbReference type="NCBIfam" id="TIGR01802">
    <property type="entry name" value="CM_pl-yst"/>
    <property type="match status" value="1"/>
</dbReference>
<evidence type="ECO:0000256" key="9">
    <source>
        <dbReference type="ARBA" id="ARBA00023141"/>
    </source>
</evidence>
<name>A0AAV5GTH1_9BASI</name>
<comment type="catalytic activity">
    <reaction evidence="12">
        <text>chorismate = prephenate</text>
        <dbReference type="Rhea" id="RHEA:13897"/>
        <dbReference type="ChEBI" id="CHEBI:29748"/>
        <dbReference type="ChEBI" id="CHEBI:29934"/>
        <dbReference type="EC" id="5.4.99.5"/>
    </reaction>
    <physiologicalReaction direction="left-to-right" evidence="12">
        <dbReference type="Rhea" id="RHEA:13898"/>
    </physiologicalReaction>
</comment>
<dbReference type="InterPro" id="IPR002701">
    <property type="entry name" value="CM_II_prokaryot"/>
</dbReference>
<comment type="subcellular location">
    <subcellularLocation>
        <location evidence="1">Cytoplasm</location>
    </subcellularLocation>
</comment>
<dbReference type="GO" id="GO:0009094">
    <property type="term" value="P:L-phenylalanine biosynthetic process"/>
    <property type="evidence" value="ECO:0007669"/>
    <property type="project" value="UniProtKB-KW"/>
</dbReference>
<evidence type="ECO:0000256" key="5">
    <source>
        <dbReference type="ARBA" id="ARBA00020296"/>
    </source>
</evidence>
<comment type="caution">
    <text evidence="15">The sequence shown here is derived from an EMBL/GenBank/DDBJ whole genome shotgun (WGS) entry which is preliminary data.</text>
</comment>
<gene>
    <name evidence="15" type="ORF">Rhopal_005702-T1</name>
</gene>
<comment type="pathway">
    <text evidence="2">Metabolic intermediate biosynthesis; prephenate biosynthesis; prephenate from chorismate: step 1/1.</text>
</comment>
<dbReference type="GO" id="GO:0004106">
    <property type="term" value="F:chorismate mutase activity"/>
    <property type="evidence" value="ECO:0007669"/>
    <property type="project" value="UniProtKB-UniRule"/>
</dbReference>
<keyword evidence="6" id="KW-0963">Cytoplasm</keyword>
<dbReference type="Gene3D" id="1.10.590.10">
    <property type="entry name" value="Chorismate mutase, AroQ class superfamily, eukaryotic"/>
    <property type="match status" value="1"/>
</dbReference>
<dbReference type="SUPFAM" id="SSF48600">
    <property type="entry name" value="Chorismate mutase II"/>
    <property type="match status" value="1"/>
</dbReference>
<evidence type="ECO:0000256" key="13">
    <source>
        <dbReference type="PIRNR" id="PIRNR017318"/>
    </source>
</evidence>